<dbReference type="InterPro" id="IPR003795">
    <property type="entry name" value="DUF192"/>
</dbReference>
<dbReference type="Pfam" id="PF02643">
    <property type="entry name" value="DUF192"/>
    <property type="match status" value="1"/>
</dbReference>
<comment type="caution">
    <text evidence="1">The sequence shown here is derived from an EMBL/GenBank/DDBJ whole genome shotgun (WGS) entry which is preliminary data.</text>
</comment>
<name>A0ABD5Q2F8_9EURY</name>
<protein>
    <submittedName>
        <fullName evidence="1">DUF192 domain-containing protein</fullName>
    </submittedName>
</protein>
<dbReference type="PANTHER" id="PTHR37953:SF1">
    <property type="entry name" value="UPF0127 PROTEIN MJ1496"/>
    <property type="match status" value="1"/>
</dbReference>
<dbReference type="Proteomes" id="UP001595945">
    <property type="component" value="Unassembled WGS sequence"/>
</dbReference>
<dbReference type="Gene3D" id="2.60.120.1140">
    <property type="entry name" value="Protein of unknown function DUF192"/>
    <property type="match status" value="1"/>
</dbReference>
<reference evidence="1 2" key="1">
    <citation type="journal article" date="2019" name="Int. J. Syst. Evol. Microbiol.">
        <title>The Global Catalogue of Microorganisms (GCM) 10K type strain sequencing project: providing services to taxonomists for standard genome sequencing and annotation.</title>
        <authorList>
            <consortium name="The Broad Institute Genomics Platform"/>
            <consortium name="The Broad Institute Genome Sequencing Center for Infectious Disease"/>
            <person name="Wu L."/>
            <person name="Ma J."/>
        </authorList>
    </citation>
    <scope>NUCLEOTIDE SEQUENCE [LARGE SCALE GENOMIC DNA]</scope>
    <source>
        <strain evidence="1 2">XZYJ18</strain>
    </source>
</reference>
<organism evidence="1 2">
    <name type="scientific">Halorussus aquaticus</name>
    <dbReference type="NCBI Taxonomy" id="2953748"/>
    <lineage>
        <taxon>Archaea</taxon>
        <taxon>Methanobacteriati</taxon>
        <taxon>Methanobacteriota</taxon>
        <taxon>Stenosarchaea group</taxon>
        <taxon>Halobacteria</taxon>
        <taxon>Halobacteriales</taxon>
        <taxon>Haladaptataceae</taxon>
        <taxon>Halorussus</taxon>
    </lineage>
</organism>
<keyword evidence="2" id="KW-1185">Reference proteome</keyword>
<dbReference type="AlphaFoldDB" id="A0ABD5Q2F8"/>
<dbReference type="PANTHER" id="PTHR37953">
    <property type="entry name" value="UPF0127 PROTEIN MJ1496"/>
    <property type="match status" value="1"/>
</dbReference>
<evidence type="ECO:0000313" key="1">
    <source>
        <dbReference type="EMBL" id="MFC4824391.1"/>
    </source>
</evidence>
<accession>A0ABD5Q2F8</accession>
<gene>
    <name evidence="1" type="ORF">ACFO9K_08950</name>
</gene>
<evidence type="ECO:0000313" key="2">
    <source>
        <dbReference type="Proteomes" id="UP001595945"/>
    </source>
</evidence>
<dbReference type="EMBL" id="JBHSHT010000001">
    <property type="protein sequence ID" value="MFC4824391.1"/>
    <property type="molecule type" value="Genomic_DNA"/>
</dbReference>
<sequence>MRLVHESDSRSETLATEVETADSFLSKARGLMFRRSIPDDYALVFRFDDVASRDVHMVFVPFPLDVLWLQDGEVTRTERLSPWTGLAEAEADQLVELPAGSADEVTVGDEVRVVRG</sequence>
<dbReference type="GeneID" id="73044925"/>
<proteinExistence type="predicted"/>
<dbReference type="InterPro" id="IPR038695">
    <property type="entry name" value="Saro_0823-like_sf"/>
</dbReference>
<dbReference type="RefSeq" id="WP_254269865.1">
    <property type="nucleotide sequence ID" value="NZ_CP100400.1"/>
</dbReference>